<reference evidence="1" key="1">
    <citation type="submission" date="2014-09" db="EMBL/GenBank/DDBJ databases">
        <authorList>
            <person name="Magalhaes I.L.F."/>
            <person name="Oliveira U."/>
            <person name="Santos F.R."/>
            <person name="Vidigal T.H.D.A."/>
            <person name="Brescovit A.D."/>
            <person name="Santos A.J."/>
        </authorList>
    </citation>
    <scope>NUCLEOTIDE SEQUENCE</scope>
    <source>
        <tissue evidence="1">Shoot tissue taken approximately 20 cm above the soil surface</tissue>
    </source>
</reference>
<dbReference type="AlphaFoldDB" id="A0A0A9CQ62"/>
<protein>
    <submittedName>
        <fullName evidence="1">Uncharacterized protein</fullName>
    </submittedName>
</protein>
<sequence length="84" mass="10135">MDKAYLQTWLRDKGFTSMHTTKGRHLFSAKCRYLTIEQILMRGMDQHKKRLRCLIRQRGKWRIFWPGQSRPLTILQAHLPLPSR</sequence>
<reference evidence="1" key="2">
    <citation type="journal article" date="2015" name="Data Brief">
        <title>Shoot transcriptome of the giant reed, Arundo donax.</title>
        <authorList>
            <person name="Barrero R.A."/>
            <person name="Guerrero F.D."/>
            <person name="Moolhuijzen P."/>
            <person name="Goolsby J.A."/>
            <person name="Tidwell J."/>
            <person name="Bellgard S.E."/>
            <person name="Bellgard M.I."/>
        </authorList>
    </citation>
    <scope>NUCLEOTIDE SEQUENCE</scope>
    <source>
        <tissue evidence="1">Shoot tissue taken approximately 20 cm above the soil surface</tissue>
    </source>
</reference>
<proteinExistence type="predicted"/>
<evidence type="ECO:0000313" key="1">
    <source>
        <dbReference type="EMBL" id="JAD75540.1"/>
    </source>
</evidence>
<organism evidence="1">
    <name type="scientific">Arundo donax</name>
    <name type="common">Giant reed</name>
    <name type="synonym">Donax arundinaceus</name>
    <dbReference type="NCBI Taxonomy" id="35708"/>
    <lineage>
        <taxon>Eukaryota</taxon>
        <taxon>Viridiplantae</taxon>
        <taxon>Streptophyta</taxon>
        <taxon>Embryophyta</taxon>
        <taxon>Tracheophyta</taxon>
        <taxon>Spermatophyta</taxon>
        <taxon>Magnoliopsida</taxon>
        <taxon>Liliopsida</taxon>
        <taxon>Poales</taxon>
        <taxon>Poaceae</taxon>
        <taxon>PACMAD clade</taxon>
        <taxon>Arundinoideae</taxon>
        <taxon>Arundineae</taxon>
        <taxon>Arundo</taxon>
    </lineage>
</organism>
<name>A0A0A9CQ62_ARUDO</name>
<dbReference type="EMBL" id="GBRH01222355">
    <property type="protein sequence ID" value="JAD75540.1"/>
    <property type="molecule type" value="Transcribed_RNA"/>
</dbReference>
<accession>A0A0A9CQ62</accession>